<comment type="caution">
    <text evidence="1">The sequence shown here is derived from an EMBL/GenBank/DDBJ whole genome shotgun (WGS) entry which is preliminary data.</text>
</comment>
<sequence>MFDHQLLINVTTLNFGYPPDDSTQTIDFIEQARMLEAWHPLCEAACDFS</sequence>
<name>A0A7C9TNG7_9BURK</name>
<gene>
    <name evidence="1" type="ORF">G3A44_22995</name>
</gene>
<evidence type="ECO:0000313" key="2">
    <source>
        <dbReference type="Proteomes" id="UP000484255"/>
    </source>
</evidence>
<dbReference type="RefSeq" id="WP_163460079.1">
    <property type="nucleotide sequence ID" value="NZ_JAAGOH010000068.1"/>
</dbReference>
<evidence type="ECO:0000313" key="1">
    <source>
        <dbReference type="EMBL" id="NDY94064.1"/>
    </source>
</evidence>
<protein>
    <submittedName>
        <fullName evidence="1">Uncharacterized protein</fullName>
    </submittedName>
</protein>
<reference evidence="1 2" key="1">
    <citation type="submission" date="2020-02" db="EMBL/GenBank/DDBJ databases">
        <title>Ideonella bacterium strain TBM-1.</title>
        <authorList>
            <person name="Chen W.-M."/>
        </authorList>
    </citation>
    <scope>NUCLEOTIDE SEQUENCE [LARGE SCALE GENOMIC DNA]</scope>
    <source>
        <strain evidence="1 2">TBM-1</strain>
    </source>
</reference>
<dbReference type="Proteomes" id="UP000484255">
    <property type="component" value="Unassembled WGS sequence"/>
</dbReference>
<proteinExistence type="predicted"/>
<organism evidence="1 2">
    <name type="scientific">Ideonella livida</name>
    <dbReference type="NCBI Taxonomy" id="2707176"/>
    <lineage>
        <taxon>Bacteria</taxon>
        <taxon>Pseudomonadati</taxon>
        <taxon>Pseudomonadota</taxon>
        <taxon>Betaproteobacteria</taxon>
        <taxon>Burkholderiales</taxon>
        <taxon>Sphaerotilaceae</taxon>
        <taxon>Ideonella</taxon>
    </lineage>
</organism>
<dbReference type="AlphaFoldDB" id="A0A7C9TNG7"/>
<dbReference type="EMBL" id="JAAGOH010000068">
    <property type="protein sequence ID" value="NDY94064.1"/>
    <property type="molecule type" value="Genomic_DNA"/>
</dbReference>
<accession>A0A7C9TNG7</accession>
<keyword evidence="2" id="KW-1185">Reference proteome</keyword>